<feature type="chain" id="PRO_5004672282" description="peptidyl-tRNA hydrolase" evidence="5">
    <location>
        <begin position="31"/>
        <end position="148"/>
    </location>
</feature>
<evidence type="ECO:0000256" key="4">
    <source>
        <dbReference type="ARBA" id="ARBA00048707"/>
    </source>
</evidence>
<dbReference type="PANTHER" id="PTHR12649:SF11">
    <property type="entry name" value="PEPTIDYL-TRNA HYDROLASE 2, MITOCHONDRIAL"/>
    <property type="match status" value="1"/>
</dbReference>
<reference evidence="6" key="2">
    <citation type="submission" date="2013-10" db="EMBL/GenBank/DDBJ databases">
        <authorList>
            <person name="Aslett M."/>
        </authorList>
    </citation>
    <scope>NUCLEOTIDE SEQUENCE [LARGE SCALE GENOMIC DNA]</scope>
    <source>
        <strain evidence="6">Houghton</strain>
    </source>
</reference>
<evidence type="ECO:0000313" key="6">
    <source>
        <dbReference type="EMBL" id="CDJ46806.1"/>
    </source>
</evidence>
<evidence type="ECO:0000256" key="2">
    <source>
        <dbReference type="ARBA" id="ARBA00022801"/>
    </source>
</evidence>
<dbReference type="InterPro" id="IPR002833">
    <property type="entry name" value="PTH2"/>
</dbReference>
<dbReference type="EC" id="3.1.1.29" evidence="1"/>
<evidence type="ECO:0000256" key="5">
    <source>
        <dbReference type="SAM" id="SignalP"/>
    </source>
</evidence>
<evidence type="ECO:0000313" key="7">
    <source>
        <dbReference type="Proteomes" id="UP000030750"/>
    </source>
</evidence>
<accession>U6L9F1</accession>
<keyword evidence="7" id="KW-1185">Reference proteome</keyword>
<dbReference type="Proteomes" id="UP000030750">
    <property type="component" value="Unassembled WGS sequence"/>
</dbReference>
<keyword evidence="5" id="KW-0732">Signal</keyword>
<dbReference type="EMBL" id="HG710491">
    <property type="protein sequence ID" value="CDJ46806.1"/>
    <property type="molecule type" value="Genomic_DNA"/>
</dbReference>
<dbReference type="GO" id="GO:0005829">
    <property type="term" value="C:cytosol"/>
    <property type="evidence" value="ECO:0007669"/>
    <property type="project" value="TreeGrafter"/>
</dbReference>
<evidence type="ECO:0000256" key="3">
    <source>
        <dbReference type="ARBA" id="ARBA00038050"/>
    </source>
</evidence>
<sequence>MELFSLSLCSNLLLVLLGALLALLLQRSSSSSSSSSSSILSYLLGGYRGGPPDPLSKALGGPPAGAPHLAKALKRIKSSVKEEDKEECKMDEEAGMEIVRAATAAGLNACYIRDAGRTQVPRGSMTAIAVGPAPCSRIDKVTGHLKLV</sequence>
<dbReference type="VEuPathDB" id="ToxoDB:EBH_0068730"/>
<dbReference type="InterPro" id="IPR023476">
    <property type="entry name" value="Pep_tRNA_hydro_II_dom_sf"/>
</dbReference>
<proteinExistence type="inferred from homology"/>
<dbReference type="AlphaFoldDB" id="U6L9F1"/>
<keyword evidence="2 6" id="KW-0378">Hydrolase</keyword>
<comment type="similarity">
    <text evidence="3">Belongs to the PTH2 family.</text>
</comment>
<feature type="signal peptide" evidence="5">
    <location>
        <begin position="1"/>
        <end position="30"/>
    </location>
</feature>
<dbReference type="Gene3D" id="3.40.1490.10">
    <property type="entry name" value="Bit1"/>
    <property type="match status" value="1"/>
</dbReference>
<name>U6L9F1_9EIME</name>
<evidence type="ECO:0000256" key="1">
    <source>
        <dbReference type="ARBA" id="ARBA00013260"/>
    </source>
</evidence>
<dbReference type="SUPFAM" id="SSF102462">
    <property type="entry name" value="Peptidyl-tRNA hydrolase II"/>
    <property type="match status" value="1"/>
</dbReference>
<dbReference type="PANTHER" id="PTHR12649">
    <property type="entry name" value="PEPTIDYL-TRNA HYDROLASE 2"/>
    <property type="match status" value="1"/>
</dbReference>
<comment type="catalytic activity">
    <reaction evidence="4">
        <text>an N-acyl-L-alpha-aminoacyl-tRNA + H2O = an N-acyl-L-amino acid + a tRNA + H(+)</text>
        <dbReference type="Rhea" id="RHEA:54448"/>
        <dbReference type="Rhea" id="RHEA-COMP:10123"/>
        <dbReference type="Rhea" id="RHEA-COMP:13883"/>
        <dbReference type="ChEBI" id="CHEBI:15377"/>
        <dbReference type="ChEBI" id="CHEBI:15378"/>
        <dbReference type="ChEBI" id="CHEBI:59874"/>
        <dbReference type="ChEBI" id="CHEBI:78442"/>
        <dbReference type="ChEBI" id="CHEBI:138191"/>
        <dbReference type="EC" id="3.1.1.29"/>
    </reaction>
</comment>
<gene>
    <name evidence="6" type="ORF">EBH_0068730</name>
</gene>
<dbReference type="Pfam" id="PF01981">
    <property type="entry name" value="PTH2"/>
    <property type="match status" value="1"/>
</dbReference>
<protein>
    <recommendedName>
        <fullName evidence="1">peptidyl-tRNA hydrolase</fullName>
        <ecNumber evidence="1">3.1.1.29</ecNumber>
    </recommendedName>
</protein>
<organism evidence="6 7">
    <name type="scientific">Eimeria brunetti</name>
    <dbReference type="NCBI Taxonomy" id="51314"/>
    <lineage>
        <taxon>Eukaryota</taxon>
        <taxon>Sar</taxon>
        <taxon>Alveolata</taxon>
        <taxon>Apicomplexa</taxon>
        <taxon>Conoidasida</taxon>
        <taxon>Coccidia</taxon>
        <taxon>Eucoccidiorida</taxon>
        <taxon>Eimeriorina</taxon>
        <taxon>Eimeriidae</taxon>
        <taxon>Eimeria</taxon>
    </lineage>
</organism>
<dbReference type="GO" id="GO:0004045">
    <property type="term" value="F:peptidyl-tRNA hydrolase activity"/>
    <property type="evidence" value="ECO:0007669"/>
    <property type="project" value="UniProtKB-EC"/>
</dbReference>
<dbReference type="OrthoDB" id="354505at2759"/>
<reference evidence="6" key="1">
    <citation type="submission" date="2013-10" db="EMBL/GenBank/DDBJ databases">
        <title>Genomic analysis of the causative agents of coccidiosis in chickens.</title>
        <authorList>
            <person name="Reid A.J."/>
            <person name="Blake D."/>
            <person name="Billington K."/>
            <person name="Browne H."/>
            <person name="Dunn M."/>
            <person name="Hung S."/>
            <person name="Kawahara F."/>
            <person name="Miranda-Saavedra D."/>
            <person name="Mourier T."/>
            <person name="Nagra H."/>
            <person name="Otto T.D."/>
            <person name="Rawlings N."/>
            <person name="Sanchez A."/>
            <person name="Sanders M."/>
            <person name="Subramaniam C."/>
            <person name="Tay Y."/>
            <person name="Dear P."/>
            <person name="Doerig C."/>
            <person name="Gruber A."/>
            <person name="Parkinson J."/>
            <person name="Shirley M."/>
            <person name="Wan K.L."/>
            <person name="Berriman M."/>
            <person name="Tomley F."/>
            <person name="Pain A."/>
        </authorList>
    </citation>
    <scope>NUCLEOTIDE SEQUENCE [LARGE SCALE GENOMIC DNA]</scope>
    <source>
        <strain evidence="6">Houghton</strain>
    </source>
</reference>